<evidence type="ECO:0000259" key="14">
    <source>
        <dbReference type="PROSITE" id="PS50002"/>
    </source>
</evidence>
<keyword evidence="18" id="KW-1185">Reference proteome</keyword>
<keyword evidence="9" id="KW-0505">Motor protein</keyword>
<evidence type="ECO:0000313" key="18">
    <source>
        <dbReference type="Proteomes" id="UP001652642"/>
    </source>
</evidence>
<feature type="compositionally biased region" description="Basic and acidic residues" evidence="13">
    <location>
        <begin position="1072"/>
        <end position="1081"/>
    </location>
</feature>
<keyword evidence="10 12" id="KW-0009">Actin-binding</keyword>
<evidence type="ECO:0000256" key="7">
    <source>
        <dbReference type="ARBA" id="ARBA00022840"/>
    </source>
</evidence>
<feature type="domain" description="Myosin motor" evidence="17">
    <location>
        <begin position="1"/>
        <end position="263"/>
    </location>
</feature>
<reference evidence="18" key="1">
    <citation type="submission" date="2025-05" db="UniProtKB">
        <authorList>
            <consortium name="RefSeq"/>
        </authorList>
    </citation>
    <scope>NUCLEOTIDE SEQUENCE [LARGE SCALE GENOMIC DNA]</scope>
</reference>
<keyword evidence="4" id="KW-0963">Cytoplasm</keyword>
<dbReference type="Gene3D" id="1.20.58.530">
    <property type="match status" value="1"/>
</dbReference>
<comment type="similarity">
    <text evidence="2 12">Belongs to the TRAFAC class myosin-kinesin ATPase superfamily. Myosin family.</text>
</comment>
<keyword evidence="3 11" id="KW-0728">SH3 domain</keyword>
<evidence type="ECO:0000256" key="10">
    <source>
        <dbReference type="ARBA" id="ARBA00023203"/>
    </source>
</evidence>
<dbReference type="PROSITE" id="PS50057">
    <property type="entry name" value="FERM_3"/>
    <property type="match status" value="1"/>
</dbReference>
<dbReference type="SMART" id="SM00242">
    <property type="entry name" value="MYSc"/>
    <property type="match status" value="1"/>
</dbReference>
<evidence type="ECO:0000256" key="12">
    <source>
        <dbReference type="PROSITE-ProRule" id="PRU00782"/>
    </source>
</evidence>
<evidence type="ECO:0000259" key="17">
    <source>
        <dbReference type="PROSITE" id="PS51456"/>
    </source>
</evidence>
<dbReference type="Gene3D" id="1.20.5.190">
    <property type="match status" value="1"/>
</dbReference>
<feature type="compositionally biased region" description="Pro residues" evidence="13">
    <location>
        <begin position="1127"/>
        <end position="1144"/>
    </location>
</feature>
<dbReference type="SMART" id="SM00015">
    <property type="entry name" value="IQ"/>
    <property type="match status" value="2"/>
</dbReference>
<dbReference type="CDD" id="cd14473">
    <property type="entry name" value="FERM_B-lobe"/>
    <property type="match status" value="1"/>
</dbReference>
<feature type="compositionally biased region" description="Polar residues" evidence="13">
    <location>
        <begin position="1055"/>
        <end position="1070"/>
    </location>
</feature>
<dbReference type="SMART" id="SM00139">
    <property type="entry name" value="MyTH4"/>
    <property type="match status" value="2"/>
</dbReference>
<evidence type="ECO:0000256" key="6">
    <source>
        <dbReference type="ARBA" id="ARBA00022741"/>
    </source>
</evidence>
<feature type="region of interest" description="Disordered" evidence="13">
    <location>
        <begin position="1022"/>
        <end position="1150"/>
    </location>
</feature>
<feature type="domain" description="MyTH4" evidence="16">
    <location>
        <begin position="1569"/>
        <end position="1722"/>
    </location>
</feature>
<dbReference type="Pfam" id="PF00784">
    <property type="entry name" value="MyTH4"/>
    <property type="match status" value="2"/>
</dbReference>
<dbReference type="InterPro" id="IPR000048">
    <property type="entry name" value="IQ_motif_EF-hand-BS"/>
</dbReference>
<dbReference type="InterPro" id="IPR051567">
    <property type="entry name" value="Unconventional_Myosin_ATPase"/>
</dbReference>
<evidence type="ECO:0000256" key="2">
    <source>
        <dbReference type="ARBA" id="ARBA00008314"/>
    </source>
</evidence>
<dbReference type="Gene3D" id="3.30.70.1590">
    <property type="match status" value="1"/>
</dbReference>
<dbReference type="SUPFAM" id="SSF50044">
    <property type="entry name" value="SH3-domain"/>
    <property type="match status" value="1"/>
</dbReference>
<feature type="domain" description="SH3" evidence="14">
    <location>
        <begin position="1417"/>
        <end position="1478"/>
    </location>
</feature>
<dbReference type="CDD" id="cd23767">
    <property type="entry name" value="IQCD"/>
    <property type="match status" value="1"/>
</dbReference>
<dbReference type="PROSITE" id="PS51456">
    <property type="entry name" value="MYOSIN_MOTOR"/>
    <property type="match status" value="1"/>
</dbReference>
<evidence type="ECO:0000259" key="15">
    <source>
        <dbReference type="PROSITE" id="PS50057"/>
    </source>
</evidence>
<dbReference type="SUPFAM" id="SSF47031">
    <property type="entry name" value="Second domain of FERM"/>
    <property type="match status" value="1"/>
</dbReference>
<evidence type="ECO:0000256" key="3">
    <source>
        <dbReference type="ARBA" id="ARBA00022443"/>
    </source>
</evidence>
<dbReference type="InterPro" id="IPR035963">
    <property type="entry name" value="FERM_2"/>
</dbReference>
<dbReference type="Gene3D" id="1.25.40.530">
    <property type="entry name" value="MyTH4 domain"/>
    <property type="match status" value="3"/>
</dbReference>
<dbReference type="Pfam" id="PF00373">
    <property type="entry name" value="FERM_M"/>
    <property type="match status" value="1"/>
</dbReference>
<dbReference type="InterPro" id="IPR001452">
    <property type="entry name" value="SH3_domain"/>
</dbReference>
<dbReference type="InterPro" id="IPR000857">
    <property type="entry name" value="MyTH4_dom"/>
</dbReference>
<comment type="caution">
    <text evidence="12">Lacks conserved residue(s) required for the propagation of feature annotation.</text>
</comment>
<feature type="compositionally biased region" description="Basic and acidic residues" evidence="13">
    <location>
        <begin position="942"/>
        <end position="960"/>
    </location>
</feature>
<evidence type="ECO:0000259" key="16">
    <source>
        <dbReference type="PROSITE" id="PS51016"/>
    </source>
</evidence>
<feature type="domain" description="FERM" evidence="15">
    <location>
        <begin position="1728"/>
        <end position="2027"/>
    </location>
</feature>
<feature type="compositionally biased region" description="Polar residues" evidence="13">
    <location>
        <begin position="962"/>
        <end position="975"/>
    </location>
</feature>
<dbReference type="PANTHER" id="PTHR22692:SF16">
    <property type="entry name" value="MYOSIN XVB"/>
    <property type="match status" value="1"/>
</dbReference>
<dbReference type="InterPro" id="IPR038185">
    <property type="entry name" value="MyTH4_dom_sf"/>
</dbReference>
<dbReference type="Gene3D" id="2.30.29.30">
    <property type="entry name" value="Pleckstrin-homology domain (PH domain)/Phosphotyrosine-binding domain (PTB)"/>
    <property type="match status" value="1"/>
</dbReference>
<organism evidence="18 19">
    <name type="scientific">Pogona vitticeps</name>
    <name type="common">central bearded dragon</name>
    <dbReference type="NCBI Taxonomy" id="103695"/>
    <lineage>
        <taxon>Eukaryota</taxon>
        <taxon>Metazoa</taxon>
        <taxon>Chordata</taxon>
        <taxon>Craniata</taxon>
        <taxon>Vertebrata</taxon>
        <taxon>Euteleostomi</taxon>
        <taxon>Lepidosauria</taxon>
        <taxon>Squamata</taxon>
        <taxon>Bifurcata</taxon>
        <taxon>Unidentata</taxon>
        <taxon>Episquamata</taxon>
        <taxon>Toxicofera</taxon>
        <taxon>Iguania</taxon>
        <taxon>Acrodonta</taxon>
        <taxon>Agamidae</taxon>
        <taxon>Amphibolurinae</taxon>
        <taxon>Pogona</taxon>
    </lineage>
</organism>
<feature type="domain" description="MyTH4" evidence="16">
    <location>
        <begin position="431"/>
        <end position="582"/>
    </location>
</feature>
<dbReference type="InterPro" id="IPR036961">
    <property type="entry name" value="Kinesin_motor_dom_sf"/>
</dbReference>
<evidence type="ECO:0000256" key="4">
    <source>
        <dbReference type="ARBA" id="ARBA00022490"/>
    </source>
</evidence>
<dbReference type="RefSeq" id="XP_072846643.1">
    <property type="nucleotide sequence ID" value="XM_072990542.1"/>
</dbReference>
<name>A0ABM5FML6_9SAUR</name>
<dbReference type="SUPFAM" id="SSF52540">
    <property type="entry name" value="P-loop containing nucleoside triphosphate hydrolases"/>
    <property type="match status" value="1"/>
</dbReference>
<dbReference type="InterPro" id="IPR027417">
    <property type="entry name" value="P-loop_NTPase"/>
</dbReference>
<dbReference type="Pfam" id="PF07653">
    <property type="entry name" value="SH3_2"/>
    <property type="match status" value="1"/>
</dbReference>
<dbReference type="PROSITE" id="PS51016">
    <property type="entry name" value="MYTH4"/>
    <property type="match status" value="2"/>
</dbReference>
<keyword evidence="6" id="KW-0547">Nucleotide-binding</keyword>
<dbReference type="Gene3D" id="1.20.120.720">
    <property type="entry name" value="Myosin VI head, motor domain, U50 subdomain"/>
    <property type="match status" value="1"/>
</dbReference>
<evidence type="ECO:0000313" key="19">
    <source>
        <dbReference type="RefSeq" id="XP_072846643.1"/>
    </source>
</evidence>
<dbReference type="Pfam" id="PF00063">
    <property type="entry name" value="Myosin_head"/>
    <property type="match status" value="1"/>
</dbReference>
<reference evidence="19" key="2">
    <citation type="submission" date="2025-08" db="UniProtKB">
        <authorList>
            <consortium name="RefSeq"/>
        </authorList>
    </citation>
    <scope>IDENTIFICATION</scope>
</reference>
<evidence type="ECO:0000256" key="9">
    <source>
        <dbReference type="ARBA" id="ARBA00023175"/>
    </source>
</evidence>
<feature type="compositionally biased region" description="Basic and acidic residues" evidence="13">
    <location>
        <begin position="1107"/>
        <end position="1116"/>
    </location>
</feature>
<dbReference type="PROSITE" id="PS50096">
    <property type="entry name" value="IQ"/>
    <property type="match status" value="2"/>
</dbReference>
<dbReference type="PANTHER" id="PTHR22692">
    <property type="entry name" value="MYOSIN VII, XV"/>
    <property type="match status" value="1"/>
</dbReference>
<feature type="region of interest" description="Disordered" evidence="13">
    <location>
        <begin position="856"/>
        <end position="989"/>
    </location>
</feature>
<evidence type="ECO:0000256" key="11">
    <source>
        <dbReference type="PROSITE-ProRule" id="PRU00192"/>
    </source>
</evidence>
<dbReference type="Gene3D" id="3.40.850.10">
    <property type="entry name" value="Kinesin motor domain"/>
    <property type="match status" value="1"/>
</dbReference>
<dbReference type="InterPro" id="IPR000299">
    <property type="entry name" value="FERM_domain"/>
</dbReference>
<dbReference type="InterPro" id="IPR001609">
    <property type="entry name" value="Myosin_head_motor_dom-like"/>
</dbReference>
<dbReference type="Pfam" id="PF00612">
    <property type="entry name" value="IQ"/>
    <property type="match status" value="1"/>
</dbReference>
<feature type="region of interest" description="Actin-binding" evidence="12">
    <location>
        <begin position="142"/>
        <end position="164"/>
    </location>
</feature>
<proteinExistence type="inferred from homology"/>
<dbReference type="Pfam" id="PF26570">
    <property type="entry name" value="MYO15"/>
    <property type="match status" value="1"/>
</dbReference>
<dbReference type="InterPro" id="IPR019748">
    <property type="entry name" value="FERM_central"/>
</dbReference>
<feature type="region of interest" description="Disordered" evidence="13">
    <location>
        <begin position="1171"/>
        <end position="1201"/>
    </location>
</feature>
<protein>
    <submittedName>
        <fullName evidence="19">Unconventional myosin-XVB</fullName>
    </submittedName>
</protein>
<feature type="compositionally biased region" description="Pro residues" evidence="13">
    <location>
        <begin position="1178"/>
        <end position="1193"/>
    </location>
</feature>
<feature type="compositionally biased region" description="Low complexity" evidence="13">
    <location>
        <begin position="709"/>
        <end position="724"/>
    </location>
</feature>
<evidence type="ECO:0000256" key="13">
    <source>
        <dbReference type="SAM" id="MobiDB-lite"/>
    </source>
</evidence>
<keyword evidence="5" id="KW-0677">Repeat</keyword>
<keyword evidence="8 12" id="KW-0518">Myosin</keyword>
<dbReference type="SMART" id="SM00326">
    <property type="entry name" value="SH3"/>
    <property type="match status" value="1"/>
</dbReference>
<evidence type="ECO:0000256" key="1">
    <source>
        <dbReference type="ARBA" id="ARBA00004496"/>
    </source>
</evidence>
<sequence length="2027" mass="231078">MLKMAVDPSCLDLIAAKPYGILHVLEDQTSLMQATDHTFLQKCYYHHGNSPCYLKPKLPLPVFTVLHHAGPVTYQVHKFLNKNQDQLRPEVLEIFSHSHLKLLSSLFQRFKEQQTEQRGPGTRRQGLKHQNSTLVSRFQESLQDLTGQLDRSHIFFVRCIKPNSKKVPDVFDTEYVSSQLRHSAILEAICLRKEGYPIRIPFRHFLIRYGVLAGRGQSGLPEREGCAAVLSCVVGDLSDLYQIGASKVFLKEKARRMLERRWNQKLSWAIVTLQRNLRGLINRRRFQVFQKKVTVIQAYFRGHLARKRYQRLKKTLVQFRVAMLISRPLIHRRRHYYQRFENWQRNESLIRGAEEHSRYLEMDVRRLEIPAELAALLRLAEGHQRSRMHQVTEVSLPEVKARTDHSLPSDINNFPFSMFMRSHFQEMIMPALGQPLQQPLTRLNAEQKQIALQLNKLILRFISDKELESWQEEVLGNYIASRGLGSPSLRNEVLCQVATQVWKNPDLEQGQRGWVLMAVLLGSFTPSPALEKPLLKFVSDFGLEGYNGMCQHKLLMSMKEMESDPEVSRSFPPTRLEWTTNRRRGRMMLDVYTYKEERLSAEVESWTTGEQYAGWILSSRGLETVPRGWSVSMFTDQVWHDLPGCDFVLDLIGQIEESNWPSDSTPEYPITPEWDKSSFEHKASDRTFLNIPPAPNIKAPSFPPPSLPPDFDSSAHSGSTTSSRSTRELDYYVDDLFRPLSRAHLSDMENEGGLTERMKGGGKIGPNQQAGFPGYSGMMTVPGYPSVPVMGGMMPTTMPVMPGLGGMGAMPAMVVPQPQPVVPSVDPNQMAAQQQAFINQQALLLAQQMTLQAMTISQQQRERQDLQRSLEPSRPRRSSSWKRSPEFPRSRRASPPSSPEFPRPRRASPKRRSPDSSRPRYASPQRRSPKLSRARQGAPRQRSPEESSRTRRTASQEHFPESSGQRENSNFTNKDVSVPDLPASPLKPPAPIQIFKEELYPDVKADSLSKGSFQKKVEFFQKIGQHVETPVKKETPPSNKWSRPKPLQPEEQERPQTASSEPSSGLTPPTQKKPEPTHEIRSIVQTRPLPPPKPDKPLRNVSKPFVKKKDPKEEALAKLGMVGLSPSPLPSASPERNSPPPQAPPAKLSSSIKEKQLPLMNLFARPSPIYPPASASELPPPTAPLLPPPPPSFPSEKTTVEKTSLKGSGRTMMDDAHVKTQLINLSPSVSFSYVNPSWKLFLRKEVFYPKENFSHPYCLNLLCDQIIRDTYSESCVRISREERRKMKDLLTSFKVGLDASSIPEDGIKKRIVVAARDNWANYFSRFFPVKGENGSDVQILGVSHRGLQLLKKEKAANFSPEHLKILCSYSYADVLSLELMGRNTVQFSLKSEQLILISPKACQIKVMVELFLRELKQDSNYVVALRSYITDDKSLLSFKRGDFIRLMPMEGLEQGWQFGSIGGRSGLFPSGLVQVVAAPDYLNLCVNRQEEVRKSLRKNRKESISSKENSASSMVSEITDTSTTTNTPDTYHYTMAEFATAHFRDAQLMLGLKGMNNAGQKNPAVLVQHTKVPIQGSLLFYSDDEMNDLATKTFLTVMRFMGDQPSIKKHHEVDYIYEILQLCKEKKSLHDEVYCQVIKQITKNPRQDSCHRGWQLLSLLTGYFPPSSTLMPYVTKYLQQVGADSSSLWQELAWTCQRNLRKIIQNGGRRHLPSPIEMAAFLKGHISRRILVNLPGDQRYSMKIKTFTLAEDLLKEITELMGVVEPEEIQEFALLVSRDDGKMARPLHHRDYVHDYVIEDNSVVLNFCRMTWKIPLHFENENYINIHYNQVLQNYMTGKLLLHDTGRLQELVGTLAVFQHWAKGAASTPSMQELINYIPAPVAHLISLEIIQTSVSYQLQHGKHLQQQEAKINFIEHMVQLPLFDYNMYPVERMSISGLPMPCFVGVNQEQIIVVDEKFQKLHCQIPLREIWYMRTLRLLDEFGSPGLEVNYGSAEDPKTIWFELKQAKELYHTIAIIAKEARESVV</sequence>
<evidence type="ECO:0000256" key="8">
    <source>
        <dbReference type="ARBA" id="ARBA00023123"/>
    </source>
</evidence>
<dbReference type="Gene3D" id="2.30.30.40">
    <property type="entry name" value="SH3 Domains"/>
    <property type="match status" value="1"/>
</dbReference>
<evidence type="ECO:0000256" key="5">
    <source>
        <dbReference type="ARBA" id="ARBA00022737"/>
    </source>
</evidence>
<dbReference type="PROSITE" id="PS50002">
    <property type="entry name" value="SH3"/>
    <property type="match status" value="1"/>
</dbReference>
<feature type="compositionally biased region" description="Low complexity" evidence="13">
    <location>
        <begin position="1506"/>
        <end position="1525"/>
    </location>
</feature>
<accession>A0ABM5FML6</accession>
<keyword evidence="7" id="KW-0067">ATP-binding</keyword>
<feature type="region of interest" description="Disordered" evidence="13">
    <location>
        <begin position="690"/>
        <end position="725"/>
    </location>
</feature>
<comment type="subcellular location">
    <subcellularLocation>
        <location evidence="1">Cytoplasm</location>
    </subcellularLocation>
</comment>
<gene>
    <name evidence="19" type="primary">LOC110085191</name>
</gene>
<dbReference type="InterPro" id="IPR059004">
    <property type="entry name" value="MYO15"/>
</dbReference>
<dbReference type="InterPro" id="IPR011993">
    <property type="entry name" value="PH-like_dom_sf"/>
</dbReference>
<feature type="region of interest" description="Disordered" evidence="13">
    <location>
        <begin position="1496"/>
        <end position="1525"/>
    </location>
</feature>
<feature type="compositionally biased region" description="Basic and acidic residues" evidence="13">
    <location>
        <begin position="860"/>
        <end position="874"/>
    </location>
</feature>
<dbReference type="Proteomes" id="UP001652642">
    <property type="component" value="Chromosome 2"/>
</dbReference>
<dbReference type="GeneID" id="110085191"/>
<dbReference type="InterPro" id="IPR036028">
    <property type="entry name" value="SH3-like_dom_sf"/>
</dbReference>